<dbReference type="Proteomes" id="UP001197114">
    <property type="component" value="Unassembled WGS sequence"/>
</dbReference>
<comment type="caution">
    <text evidence="2">The sequence shown here is derived from an EMBL/GenBank/DDBJ whole genome shotgun (WGS) entry which is preliminary data.</text>
</comment>
<evidence type="ECO:0000313" key="3">
    <source>
        <dbReference type="Proteomes" id="UP001197114"/>
    </source>
</evidence>
<evidence type="ECO:0000256" key="1">
    <source>
        <dbReference type="SAM" id="MobiDB-lite"/>
    </source>
</evidence>
<name>A0ABS6YVN4_9ACTN</name>
<protein>
    <recommendedName>
        <fullName evidence="4">DUF3558 domain-containing protein</fullName>
    </recommendedName>
</protein>
<reference evidence="2 3" key="1">
    <citation type="submission" date="2019-11" db="EMBL/GenBank/DDBJ databases">
        <authorList>
            <person name="Ay H."/>
        </authorList>
    </citation>
    <scope>NUCLEOTIDE SEQUENCE [LARGE SCALE GENOMIC DNA]</scope>
    <source>
        <strain evidence="2 3">BG9H</strain>
    </source>
</reference>
<accession>A0ABS6YVN4</accession>
<feature type="region of interest" description="Disordered" evidence="1">
    <location>
        <begin position="11"/>
        <end position="44"/>
    </location>
</feature>
<dbReference type="EMBL" id="WMBF01000519">
    <property type="protein sequence ID" value="MBW5425459.1"/>
    <property type="molecule type" value="Genomic_DNA"/>
</dbReference>
<organism evidence="2 3">
    <name type="scientific">Streptomyces anatolicus</name>
    <dbReference type="NCBI Taxonomy" id="2675858"/>
    <lineage>
        <taxon>Bacteria</taxon>
        <taxon>Bacillati</taxon>
        <taxon>Actinomycetota</taxon>
        <taxon>Actinomycetes</taxon>
        <taxon>Kitasatosporales</taxon>
        <taxon>Streptomycetaceae</taxon>
        <taxon>Streptomyces</taxon>
    </lineage>
</organism>
<gene>
    <name evidence="2" type="ORF">GKQ77_28525</name>
</gene>
<sequence length="202" mass="21485">MAVVVGVVIATSGGDDDKGDTAAKKPGGVTEPKGPEAPPKGKTFTKVPKGCELIKPSTIEKIAPGAKCTPGLMDDKDLASMITRMPKWDHPGYGGDYQSLDVSLLVSPTAKSKYDIDKRVTMKERGPTHEVTDSRPVKGIGEEAFVVHAVDDSLTWVTVLVREGNASVRTGFVYSQETSDRTPKQTEDDAITAARDVLASLS</sequence>
<proteinExistence type="predicted"/>
<evidence type="ECO:0000313" key="2">
    <source>
        <dbReference type="EMBL" id="MBW5425459.1"/>
    </source>
</evidence>
<evidence type="ECO:0008006" key="4">
    <source>
        <dbReference type="Google" id="ProtNLM"/>
    </source>
</evidence>
<keyword evidence="3" id="KW-1185">Reference proteome</keyword>